<evidence type="ECO:0000313" key="2">
    <source>
        <dbReference type="Proteomes" id="UP000275078"/>
    </source>
</evidence>
<evidence type="ECO:0000313" key="1">
    <source>
        <dbReference type="EMBL" id="RPA76046.1"/>
    </source>
</evidence>
<name>A0A3N4HSS0_ASCIM</name>
<dbReference type="Proteomes" id="UP000275078">
    <property type="component" value="Unassembled WGS sequence"/>
</dbReference>
<dbReference type="InterPro" id="IPR013950">
    <property type="entry name" value="Mis14/Nsl1"/>
</dbReference>
<keyword evidence="2" id="KW-1185">Reference proteome</keyword>
<dbReference type="Pfam" id="PF08641">
    <property type="entry name" value="Mis14"/>
    <property type="match status" value="1"/>
</dbReference>
<dbReference type="AlphaFoldDB" id="A0A3N4HSS0"/>
<protein>
    <submittedName>
        <fullName evidence="1">Uncharacterized protein</fullName>
    </submittedName>
</protein>
<accession>A0A3N4HSS0</accession>
<organism evidence="1 2">
    <name type="scientific">Ascobolus immersus RN42</name>
    <dbReference type="NCBI Taxonomy" id="1160509"/>
    <lineage>
        <taxon>Eukaryota</taxon>
        <taxon>Fungi</taxon>
        <taxon>Dikarya</taxon>
        <taxon>Ascomycota</taxon>
        <taxon>Pezizomycotina</taxon>
        <taxon>Pezizomycetes</taxon>
        <taxon>Pezizales</taxon>
        <taxon>Ascobolaceae</taxon>
        <taxon>Ascobolus</taxon>
    </lineage>
</organism>
<proteinExistence type="predicted"/>
<dbReference type="STRING" id="1160509.A0A3N4HSS0"/>
<reference evidence="1 2" key="1">
    <citation type="journal article" date="2018" name="Nat. Ecol. Evol.">
        <title>Pezizomycetes genomes reveal the molecular basis of ectomycorrhizal truffle lifestyle.</title>
        <authorList>
            <person name="Murat C."/>
            <person name="Payen T."/>
            <person name="Noel B."/>
            <person name="Kuo A."/>
            <person name="Morin E."/>
            <person name="Chen J."/>
            <person name="Kohler A."/>
            <person name="Krizsan K."/>
            <person name="Balestrini R."/>
            <person name="Da Silva C."/>
            <person name="Montanini B."/>
            <person name="Hainaut M."/>
            <person name="Levati E."/>
            <person name="Barry K.W."/>
            <person name="Belfiori B."/>
            <person name="Cichocki N."/>
            <person name="Clum A."/>
            <person name="Dockter R.B."/>
            <person name="Fauchery L."/>
            <person name="Guy J."/>
            <person name="Iotti M."/>
            <person name="Le Tacon F."/>
            <person name="Lindquist E.A."/>
            <person name="Lipzen A."/>
            <person name="Malagnac F."/>
            <person name="Mello A."/>
            <person name="Molinier V."/>
            <person name="Miyauchi S."/>
            <person name="Poulain J."/>
            <person name="Riccioni C."/>
            <person name="Rubini A."/>
            <person name="Sitrit Y."/>
            <person name="Splivallo R."/>
            <person name="Traeger S."/>
            <person name="Wang M."/>
            <person name="Zifcakova L."/>
            <person name="Wipf D."/>
            <person name="Zambonelli A."/>
            <person name="Paolocci F."/>
            <person name="Nowrousian M."/>
            <person name="Ottonello S."/>
            <person name="Baldrian P."/>
            <person name="Spatafora J.W."/>
            <person name="Henrissat B."/>
            <person name="Nagy L.G."/>
            <person name="Aury J.M."/>
            <person name="Wincker P."/>
            <person name="Grigoriev I.V."/>
            <person name="Bonfante P."/>
            <person name="Martin F.M."/>
        </authorList>
    </citation>
    <scope>NUCLEOTIDE SEQUENCE [LARGE SCALE GENOMIC DNA]</scope>
    <source>
        <strain evidence="1 2">RN42</strain>
    </source>
</reference>
<dbReference type="GO" id="GO:0000776">
    <property type="term" value="C:kinetochore"/>
    <property type="evidence" value="ECO:0007669"/>
    <property type="project" value="InterPro"/>
</dbReference>
<sequence length="193" mass="21441">MSSHPRKIALPSTATLLHLQQNIETLSSSLLHPTDPPQVQTQVQQFLDTLFGYALPNVEINGVTPKKLPKEGDEDEENFEDYDYELNEKVMKVQAEVEKETERVTKLRREGPGKVVAGVKTNLESALASDLAALPTFDTEMDDLFDEETPEEKEAWEKVLKSLDLLKDGLPAAASRVMGANDALDVVARPKKI</sequence>
<gene>
    <name evidence="1" type="ORF">BJ508DRAFT_417768</name>
</gene>
<dbReference type="EMBL" id="ML119752">
    <property type="protein sequence ID" value="RPA76046.1"/>
    <property type="molecule type" value="Genomic_DNA"/>
</dbReference>
<dbReference type="GO" id="GO:0000070">
    <property type="term" value="P:mitotic sister chromatid segregation"/>
    <property type="evidence" value="ECO:0007669"/>
    <property type="project" value="InterPro"/>
</dbReference>